<feature type="compositionally biased region" description="Basic and acidic residues" evidence="1">
    <location>
        <begin position="245"/>
        <end position="254"/>
    </location>
</feature>
<keyword evidence="2" id="KW-0472">Membrane</keyword>
<protein>
    <submittedName>
        <fullName evidence="3">Uncharacterized protein</fullName>
    </submittedName>
</protein>
<feature type="transmembrane region" description="Helical" evidence="2">
    <location>
        <begin position="157"/>
        <end position="178"/>
    </location>
</feature>
<dbReference type="Proteomes" id="UP000031501">
    <property type="component" value="Chromosome"/>
</dbReference>
<dbReference type="EMBL" id="CP022433">
    <property type="protein sequence ID" value="ASN25904.1"/>
    <property type="molecule type" value="Genomic_DNA"/>
</dbReference>
<keyword evidence="4" id="KW-1185">Reference proteome</keyword>
<keyword evidence="2" id="KW-1133">Transmembrane helix</keyword>
<proteinExistence type="predicted"/>
<evidence type="ECO:0000313" key="3">
    <source>
        <dbReference type="EMBL" id="ASN25904.1"/>
    </source>
</evidence>
<gene>
    <name evidence="3" type="ORF">LK07_19935</name>
</gene>
<accession>A0A221P169</accession>
<feature type="compositionally biased region" description="Basic residues" evidence="1">
    <location>
        <begin position="280"/>
        <end position="296"/>
    </location>
</feature>
<organism evidence="3 4">
    <name type="scientific">Streptomyces pluripotens</name>
    <dbReference type="NCBI Taxonomy" id="1355015"/>
    <lineage>
        <taxon>Bacteria</taxon>
        <taxon>Bacillati</taxon>
        <taxon>Actinomycetota</taxon>
        <taxon>Actinomycetes</taxon>
        <taxon>Kitasatosporales</taxon>
        <taxon>Streptomycetaceae</taxon>
        <taxon>Streptomyces</taxon>
    </lineage>
</organism>
<name>A0A221P169_9ACTN</name>
<dbReference type="OrthoDB" id="3393054at2"/>
<evidence type="ECO:0000256" key="2">
    <source>
        <dbReference type="SAM" id="Phobius"/>
    </source>
</evidence>
<dbReference type="KEGG" id="splu:LK06_018775"/>
<keyword evidence="2" id="KW-0812">Transmembrane</keyword>
<dbReference type="AlphaFoldDB" id="A0A221P169"/>
<evidence type="ECO:0000256" key="1">
    <source>
        <dbReference type="SAM" id="MobiDB-lite"/>
    </source>
</evidence>
<sequence length="337" mass="35867">MGEEIREKAGNAWSTRAAGDLNAGAAVNAAQLPAVGLLCWIESFSRDAYGVGIGGAPAILGMLCMLVFAPLVLPALGMVQACTLTLPSVLLARRLPGPGWIRHLVAPVAPAVVWGVLTAPLWPLTTSVPVLTALGVLPTLGVGYARRRAWRWWGVWWRSALGSMALFAAAFGGGILAAESGLIKQYEPPKLSTAQLVGEWRGASGELLRLRPDGRAEAVRLPAQPPGHDWLTKEFVLCDGSGSWQRDRDRDRYGTETCETDTPQAGPPLRRGHPLVDQRHRARPRTVRALRRRGRGHPAETQAETLIGPAGLTAHGTAGSGVLRTRAALPGRPASSC</sequence>
<feature type="transmembrane region" description="Helical" evidence="2">
    <location>
        <begin position="128"/>
        <end position="145"/>
    </location>
</feature>
<evidence type="ECO:0000313" key="4">
    <source>
        <dbReference type="Proteomes" id="UP000031501"/>
    </source>
</evidence>
<feature type="transmembrane region" description="Helical" evidence="2">
    <location>
        <begin position="48"/>
        <end position="69"/>
    </location>
</feature>
<feature type="region of interest" description="Disordered" evidence="1">
    <location>
        <begin position="243"/>
        <end position="319"/>
    </location>
</feature>
<reference evidence="3 4" key="1">
    <citation type="submission" date="2017-07" db="EMBL/GenBank/DDBJ databases">
        <title>Genome sequence of Streptomyces pluripotens MUSC 137T.</title>
        <authorList>
            <person name="Ser H.-L."/>
            <person name="Lee L.-H."/>
        </authorList>
    </citation>
    <scope>NUCLEOTIDE SEQUENCE [LARGE SCALE GENOMIC DNA]</scope>
    <source>
        <strain evidence="3 4">MUSC 137</strain>
    </source>
</reference>
<dbReference type="RefSeq" id="WP_052318885.1">
    <property type="nucleotide sequence ID" value="NZ_CP021080.1"/>
</dbReference>